<dbReference type="Pfam" id="PF01420">
    <property type="entry name" value="Methylase_S"/>
    <property type="match status" value="1"/>
</dbReference>
<keyword evidence="6" id="KW-1185">Reference proteome</keyword>
<evidence type="ECO:0000313" key="5">
    <source>
        <dbReference type="EMBL" id="POY42144.1"/>
    </source>
</evidence>
<evidence type="ECO:0000256" key="2">
    <source>
        <dbReference type="ARBA" id="ARBA00022747"/>
    </source>
</evidence>
<organism evidence="5 6">
    <name type="scientific">Avibacterium endocarditidis</name>
    <dbReference type="NCBI Taxonomy" id="380674"/>
    <lineage>
        <taxon>Bacteria</taxon>
        <taxon>Pseudomonadati</taxon>
        <taxon>Pseudomonadota</taxon>
        <taxon>Gammaproteobacteria</taxon>
        <taxon>Pasteurellales</taxon>
        <taxon>Pasteurellaceae</taxon>
        <taxon>Avibacterium</taxon>
    </lineage>
</organism>
<keyword evidence="5" id="KW-0255">Endonuclease</keyword>
<protein>
    <submittedName>
        <fullName evidence="5">Restriction endonuclease subunit S</fullName>
    </submittedName>
</protein>
<keyword evidence="5" id="KW-0378">Hydrolase</keyword>
<proteinExistence type="inferred from homology"/>
<accession>A0ABX4ZRK8</accession>
<evidence type="ECO:0000259" key="4">
    <source>
        <dbReference type="Pfam" id="PF01420"/>
    </source>
</evidence>
<gene>
    <name evidence="5" type="ORF">C3Z13_07380</name>
</gene>
<dbReference type="InterPro" id="IPR051212">
    <property type="entry name" value="Type-I_RE_S_subunit"/>
</dbReference>
<dbReference type="InterPro" id="IPR044946">
    <property type="entry name" value="Restrct_endonuc_typeI_TRD_sf"/>
</dbReference>
<dbReference type="PANTHER" id="PTHR43140:SF1">
    <property type="entry name" value="TYPE I RESTRICTION ENZYME ECOKI SPECIFICITY SUBUNIT"/>
    <property type="match status" value="1"/>
</dbReference>
<evidence type="ECO:0000256" key="1">
    <source>
        <dbReference type="ARBA" id="ARBA00010923"/>
    </source>
</evidence>
<feature type="domain" description="Type I restriction modification DNA specificity" evidence="4">
    <location>
        <begin position="23"/>
        <end position="145"/>
    </location>
</feature>
<keyword evidence="5" id="KW-0540">Nuclease</keyword>
<dbReference type="GO" id="GO:0004519">
    <property type="term" value="F:endonuclease activity"/>
    <property type="evidence" value="ECO:0007669"/>
    <property type="project" value="UniProtKB-KW"/>
</dbReference>
<comment type="similarity">
    <text evidence="1">Belongs to the type-I restriction system S methylase family.</text>
</comment>
<keyword evidence="2" id="KW-0680">Restriction system</keyword>
<keyword evidence="3" id="KW-0238">DNA-binding</keyword>
<name>A0ABX4ZRK8_9PAST</name>
<comment type="caution">
    <text evidence="5">The sequence shown here is derived from an EMBL/GenBank/DDBJ whole genome shotgun (WGS) entry which is preliminary data.</text>
</comment>
<dbReference type="PANTHER" id="PTHR43140">
    <property type="entry name" value="TYPE-1 RESTRICTION ENZYME ECOKI SPECIFICITY PROTEIN"/>
    <property type="match status" value="1"/>
</dbReference>
<dbReference type="Gene3D" id="3.90.220.20">
    <property type="entry name" value="DNA methylase specificity domains"/>
    <property type="match status" value="1"/>
</dbReference>
<sequence>MCRVTDIKGGFLNLEETFKVSEEVFAEFTKRYTPKKYDLVMSRVGSYGNVSIVPLDDAVCMGQNTVVIHSHINSKFMYYFLTSKSAQEFIEKNVGGGNQKTLSLKAINLISIPLPPIEEQKRIAGILDKFHTLAHSLSEGLPKEIALRQKQYAYYRDLLLGFDN</sequence>
<reference evidence="5 6" key="1">
    <citation type="submission" date="2018-02" db="EMBL/GenBank/DDBJ databases">
        <title>Classification genera of Pasteurellaceae by whole genome sequence comparison.</title>
        <authorList>
            <person name="Christensen H."/>
        </authorList>
    </citation>
    <scope>NUCLEOTIDE SEQUENCE [LARGE SCALE GENOMIC DNA]</scope>
    <source>
        <strain evidence="5 6">20186H4H1</strain>
    </source>
</reference>
<evidence type="ECO:0000256" key="3">
    <source>
        <dbReference type="ARBA" id="ARBA00023125"/>
    </source>
</evidence>
<dbReference type="InterPro" id="IPR000055">
    <property type="entry name" value="Restrct_endonuc_typeI_TRD"/>
</dbReference>
<dbReference type="SUPFAM" id="SSF116734">
    <property type="entry name" value="DNA methylase specificity domain"/>
    <property type="match status" value="1"/>
</dbReference>
<evidence type="ECO:0000313" key="6">
    <source>
        <dbReference type="Proteomes" id="UP000237229"/>
    </source>
</evidence>
<dbReference type="Proteomes" id="UP000237229">
    <property type="component" value="Unassembled WGS sequence"/>
</dbReference>
<dbReference type="EMBL" id="PQVI01000092">
    <property type="protein sequence ID" value="POY42144.1"/>
    <property type="molecule type" value="Genomic_DNA"/>
</dbReference>